<evidence type="ECO:0000313" key="1">
    <source>
        <dbReference type="EMBL" id="QHU05440.1"/>
    </source>
</evidence>
<dbReference type="EMBL" id="MN740414">
    <property type="protein sequence ID" value="QHU05440.1"/>
    <property type="molecule type" value="Genomic_DNA"/>
</dbReference>
<reference evidence="1" key="1">
    <citation type="journal article" date="2020" name="Nature">
        <title>Giant virus diversity and host interactions through global metagenomics.</title>
        <authorList>
            <person name="Schulz F."/>
            <person name="Roux S."/>
            <person name="Paez-Espino D."/>
            <person name="Jungbluth S."/>
            <person name="Walsh D.A."/>
            <person name="Denef V.J."/>
            <person name="McMahon K.D."/>
            <person name="Konstantinidis K.T."/>
            <person name="Eloe-Fadrosh E.A."/>
            <person name="Kyrpides N.C."/>
            <person name="Woyke T."/>
        </authorList>
    </citation>
    <scope>NUCLEOTIDE SEQUENCE</scope>
    <source>
        <strain evidence="1">GVMAG-M-3300027734-16</strain>
    </source>
</reference>
<accession>A0A6C0JKZ2</accession>
<sequence>MELNYKLNKDYSLLQLEVARVFIDKTSWAFKDWDAMAFAKKVRTIARIDSIDHIYFKRMPSSDEVDAIFLVVSTYSHLDDFKKDMNTIMALLAGPEPL</sequence>
<protein>
    <submittedName>
        <fullName evidence="1">Uncharacterized protein</fullName>
    </submittedName>
</protein>
<name>A0A6C0JKZ2_9ZZZZ</name>
<dbReference type="AlphaFoldDB" id="A0A6C0JKZ2"/>
<proteinExistence type="predicted"/>
<organism evidence="1">
    <name type="scientific">viral metagenome</name>
    <dbReference type="NCBI Taxonomy" id="1070528"/>
    <lineage>
        <taxon>unclassified sequences</taxon>
        <taxon>metagenomes</taxon>
        <taxon>organismal metagenomes</taxon>
    </lineage>
</organism>